<dbReference type="Pfam" id="PF07985">
    <property type="entry name" value="SRR1"/>
    <property type="match status" value="1"/>
</dbReference>
<dbReference type="AlphaFoldDB" id="A0A132NT22"/>
<dbReference type="VEuPathDB" id="GiardiaDB:QR46_2783"/>
<dbReference type="Proteomes" id="UP000070089">
    <property type="component" value="Unassembled WGS sequence"/>
</dbReference>
<dbReference type="OrthoDB" id="10258950at2759"/>
<evidence type="ECO:0000259" key="1">
    <source>
        <dbReference type="Pfam" id="PF07985"/>
    </source>
</evidence>
<accession>A0A132NT22</accession>
<feature type="domain" description="SRR1-like" evidence="1">
    <location>
        <begin position="35"/>
        <end position="196"/>
    </location>
</feature>
<sequence>MESTVSIVDFVRSLASSHGVQMIAERIVSHVERTFQDRTDQVHMIVFGLGSLTTEHSARISRFQLALFERIASCAKDNGTSVSKYAVDPLFTEQDNTILSILGYSILQAQENCMPSLFLNLQECDRVICYLPHLPLHLVLSALLSASSGSVFLCPSIKKVLELELLADPNSQLRHLSTKLKKLWEESNDYNWLKNNVITIQPITETELLAGANMAYSCTSVYVRP</sequence>
<name>A0A132NT22_GIAIN</name>
<dbReference type="EMBL" id="JXTI01000078">
    <property type="protein sequence ID" value="KWX13210.1"/>
    <property type="molecule type" value="Genomic_DNA"/>
</dbReference>
<organism evidence="2 3">
    <name type="scientific">Giardia duodenalis assemblage B</name>
    <dbReference type="NCBI Taxonomy" id="1394984"/>
    <lineage>
        <taxon>Eukaryota</taxon>
        <taxon>Metamonada</taxon>
        <taxon>Diplomonadida</taxon>
        <taxon>Hexamitidae</taxon>
        <taxon>Giardiinae</taxon>
        <taxon>Giardia</taxon>
    </lineage>
</organism>
<evidence type="ECO:0000313" key="3">
    <source>
        <dbReference type="Proteomes" id="UP000070089"/>
    </source>
</evidence>
<protein>
    <recommendedName>
        <fullName evidence="1">SRR1-like domain-containing protein</fullName>
    </recommendedName>
</protein>
<gene>
    <name evidence="2" type="ORF">QR46_2783</name>
</gene>
<dbReference type="InterPro" id="IPR012942">
    <property type="entry name" value="SRR1-like"/>
</dbReference>
<proteinExistence type="predicted"/>
<comment type="caution">
    <text evidence="2">The sequence shown here is derived from an EMBL/GenBank/DDBJ whole genome shotgun (WGS) entry which is preliminary data.</text>
</comment>
<reference evidence="2 3" key="1">
    <citation type="journal article" date="2015" name="Mol. Biochem. Parasitol.">
        <title>Identification of polymorphic genes for use in assemblage B genotyping assays through comparative genomics of multiple assemblage B Giardia duodenalis isolates.</title>
        <authorList>
            <person name="Wielinga C."/>
            <person name="Thompson R.C."/>
            <person name="Monis P."/>
            <person name="Ryan U."/>
        </authorList>
    </citation>
    <scope>NUCLEOTIDE SEQUENCE [LARGE SCALE GENOMIC DNA]</scope>
    <source>
        <strain evidence="2 3">BAH15c1</strain>
    </source>
</reference>
<evidence type="ECO:0000313" key="2">
    <source>
        <dbReference type="EMBL" id="KWX13210.1"/>
    </source>
</evidence>